<keyword evidence="2 6" id="KW-0812">Transmembrane</keyword>
<evidence type="ECO:0000256" key="1">
    <source>
        <dbReference type="ARBA" id="ARBA00004141"/>
    </source>
</evidence>
<dbReference type="AlphaFoldDB" id="A0A409VHZ2"/>
<reference evidence="7 8" key="1">
    <citation type="journal article" date="2018" name="Evol. Lett.">
        <title>Horizontal gene cluster transfer increased hallucinogenic mushroom diversity.</title>
        <authorList>
            <person name="Reynolds H.T."/>
            <person name="Vijayakumar V."/>
            <person name="Gluck-Thaler E."/>
            <person name="Korotkin H.B."/>
            <person name="Matheny P.B."/>
            <person name="Slot J.C."/>
        </authorList>
    </citation>
    <scope>NUCLEOTIDE SEQUENCE [LARGE SCALE GENOMIC DNA]</scope>
    <source>
        <strain evidence="7 8">SRW20</strain>
    </source>
</reference>
<protein>
    <recommendedName>
        <fullName evidence="9">Tetraspanin Tsp2</fullName>
    </recommendedName>
</protein>
<feature type="transmembrane region" description="Helical" evidence="6">
    <location>
        <begin position="411"/>
        <end position="434"/>
    </location>
</feature>
<evidence type="ECO:0000313" key="8">
    <source>
        <dbReference type="Proteomes" id="UP000284706"/>
    </source>
</evidence>
<accession>A0A409VHZ2</accession>
<comment type="subcellular location">
    <subcellularLocation>
        <location evidence="1">Membrane</location>
        <topology evidence="1">Multi-pass membrane protein</topology>
    </subcellularLocation>
</comment>
<organism evidence="7 8">
    <name type="scientific">Gymnopilus dilepis</name>
    <dbReference type="NCBI Taxonomy" id="231916"/>
    <lineage>
        <taxon>Eukaryota</taxon>
        <taxon>Fungi</taxon>
        <taxon>Dikarya</taxon>
        <taxon>Basidiomycota</taxon>
        <taxon>Agaricomycotina</taxon>
        <taxon>Agaricomycetes</taxon>
        <taxon>Agaricomycetidae</taxon>
        <taxon>Agaricales</taxon>
        <taxon>Agaricineae</taxon>
        <taxon>Hymenogastraceae</taxon>
        <taxon>Gymnopilus</taxon>
    </lineage>
</organism>
<feature type="compositionally biased region" description="Polar residues" evidence="5">
    <location>
        <begin position="98"/>
        <end position="125"/>
    </location>
</feature>
<feature type="region of interest" description="Disordered" evidence="5">
    <location>
        <begin position="474"/>
        <end position="494"/>
    </location>
</feature>
<evidence type="ECO:0000256" key="4">
    <source>
        <dbReference type="ARBA" id="ARBA00023136"/>
    </source>
</evidence>
<dbReference type="Pfam" id="PF00335">
    <property type="entry name" value="Tetraspanin"/>
    <property type="match status" value="1"/>
</dbReference>
<feature type="region of interest" description="Disordered" evidence="5">
    <location>
        <begin position="81"/>
        <end position="131"/>
    </location>
</feature>
<dbReference type="OrthoDB" id="2156690at2759"/>
<evidence type="ECO:0000313" key="7">
    <source>
        <dbReference type="EMBL" id="PPQ65904.1"/>
    </source>
</evidence>
<sequence>MSSLTRTATGSSVRRRSGGSSAYQIPADIDLFPSARSQPALSHRRVEGSTIPSARSDTSRRLSINLLSAEDRQGYYQYSTLSSEDMSPSDHSGESRFVNDNSTTSGHDMRSASVNNATESTTGPHSSADEELPLNIVRRNVRPVDVLSPTLDDFSIETEPASPTPTLTAFDASYGHPGLIPYIGTTTNKFTRKWPRPKSVSPFDQSKGVKGEDAGSVASNDSGGQSLEEGGRFNLAYLYKWTPFKWCLFLSVICVFACGCGGLIVAFMTWFNAWNKANVMLIADHDILVLITLASCALVFTSLIGLSGTLLNSRPLLAIYAILLWPTLVTLLSVGYKSYRRAHHNLDYKLSGGWSREYSVSGRRLIQDALQCCGYFSSQHEASPSKRCYLRTPLPGCKDKFFDFERENLGAVWRSAFALVPIHLVNMVIALLCANHSTNMFGKRIMPKQYRLDPNDVHSDAEKLLGAPFRSLASPASTAHNEEKAGVREKIDKL</sequence>
<dbReference type="Proteomes" id="UP000284706">
    <property type="component" value="Unassembled WGS sequence"/>
</dbReference>
<comment type="caution">
    <text evidence="7">The sequence shown here is derived from an EMBL/GenBank/DDBJ whole genome shotgun (WGS) entry which is preliminary data.</text>
</comment>
<dbReference type="GO" id="GO:0016020">
    <property type="term" value="C:membrane"/>
    <property type="evidence" value="ECO:0007669"/>
    <property type="project" value="UniProtKB-SubCell"/>
</dbReference>
<evidence type="ECO:0008006" key="9">
    <source>
        <dbReference type="Google" id="ProtNLM"/>
    </source>
</evidence>
<gene>
    <name evidence="7" type="ORF">CVT26_000924</name>
</gene>
<evidence type="ECO:0000256" key="6">
    <source>
        <dbReference type="SAM" id="Phobius"/>
    </source>
</evidence>
<feature type="region of interest" description="Disordered" evidence="5">
    <location>
        <begin position="1"/>
        <end position="57"/>
    </location>
</feature>
<feature type="compositionally biased region" description="Basic and acidic residues" evidence="5">
    <location>
        <begin position="480"/>
        <end position="494"/>
    </location>
</feature>
<feature type="transmembrane region" description="Helical" evidence="6">
    <location>
        <begin position="246"/>
        <end position="267"/>
    </location>
</feature>
<evidence type="ECO:0000256" key="5">
    <source>
        <dbReference type="SAM" id="MobiDB-lite"/>
    </source>
</evidence>
<keyword evidence="4 6" id="KW-0472">Membrane</keyword>
<keyword evidence="3 6" id="KW-1133">Transmembrane helix</keyword>
<feature type="region of interest" description="Disordered" evidence="5">
    <location>
        <begin position="193"/>
        <end position="223"/>
    </location>
</feature>
<dbReference type="STRING" id="231916.A0A409VHZ2"/>
<dbReference type="EMBL" id="NHYE01005643">
    <property type="protein sequence ID" value="PPQ65904.1"/>
    <property type="molecule type" value="Genomic_DNA"/>
</dbReference>
<feature type="transmembrane region" description="Helical" evidence="6">
    <location>
        <begin position="287"/>
        <end position="310"/>
    </location>
</feature>
<dbReference type="InParanoid" id="A0A409VHZ2"/>
<evidence type="ECO:0000256" key="3">
    <source>
        <dbReference type="ARBA" id="ARBA00022989"/>
    </source>
</evidence>
<dbReference type="InterPro" id="IPR018499">
    <property type="entry name" value="Tetraspanin/Peripherin"/>
</dbReference>
<feature type="compositionally biased region" description="Polar residues" evidence="5">
    <location>
        <begin position="81"/>
        <end position="90"/>
    </location>
</feature>
<evidence type="ECO:0000256" key="2">
    <source>
        <dbReference type="ARBA" id="ARBA00022692"/>
    </source>
</evidence>
<proteinExistence type="predicted"/>
<name>A0A409VHZ2_9AGAR</name>
<keyword evidence="8" id="KW-1185">Reference proteome</keyword>
<feature type="transmembrane region" description="Helical" evidence="6">
    <location>
        <begin position="317"/>
        <end position="336"/>
    </location>
</feature>